<dbReference type="SUPFAM" id="SSF53474">
    <property type="entry name" value="alpha/beta-Hydrolases"/>
    <property type="match status" value="1"/>
</dbReference>
<dbReference type="RefSeq" id="WP_077022644.1">
    <property type="nucleotide sequence ID" value="NZ_CP017641.1"/>
</dbReference>
<dbReference type="Gene3D" id="3.40.50.1820">
    <property type="entry name" value="alpha/beta hydrolase"/>
    <property type="match status" value="2"/>
</dbReference>
<name>A0A1P8W9R4_9PLAN</name>
<dbReference type="STRING" id="1891926.Fuma_00382"/>
<accession>A0A1P8W9R4</accession>
<dbReference type="InterPro" id="IPR050261">
    <property type="entry name" value="FrsA_esterase"/>
</dbReference>
<organism evidence="1 2">
    <name type="scientific">Fuerstiella marisgermanici</name>
    <dbReference type="NCBI Taxonomy" id="1891926"/>
    <lineage>
        <taxon>Bacteria</taxon>
        <taxon>Pseudomonadati</taxon>
        <taxon>Planctomycetota</taxon>
        <taxon>Planctomycetia</taxon>
        <taxon>Planctomycetales</taxon>
        <taxon>Planctomycetaceae</taxon>
        <taxon>Fuerstiella</taxon>
    </lineage>
</organism>
<dbReference type="PANTHER" id="PTHR22946:SF8">
    <property type="entry name" value="ACETYL XYLAN ESTERASE DOMAIN-CONTAINING PROTEIN"/>
    <property type="match status" value="1"/>
</dbReference>
<dbReference type="KEGG" id="fmr:Fuma_00382"/>
<gene>
    <name evidence="1" type="ORF">Fuma_00382</name>
</gene>
<evidence type="ECO:0000313" key="2">
    <source>
        <dbReference type="Proteomes" id="UP000187735"/>
    </source>
</evidence>
<dbReference type="Proteomes" id="UP000187735">
    <property type="component" value="Chromosome"/>
</dbReference>
<evidence type="ECO:0008006" key="3">
    <source>
        <dbReference type="Google" id="ProtNLM"/>
    </source>
</evidence>
<dbReference type="OrthoDB" id="244125at2"/>
<proteinExistence type="predicted"/>
<dbReference type="AlphaFoldDB" id="A0A1P8W9R4"/>
<dbReference type="InterPro" id="IPR029058">
    <property type="entry name" value="AB_hydrolase_fold"/>
</dbReference>
<keyword evidence="2" id="KW-1185">Reference proteome</keyword>
<protein>
    <recommendedName>
        <fullName evidence="3">Acetyl xylan esterase domain-containing protein</fullName>
    </recommendedName>
</protein>
<sequence precursor="true">MSVQRLVMPPLIGWLLIALDTSADDGRNAPLTIESALAQRLINPDLPQSEIEAYTESHILPMPEVTTVGEWETYAKKVREDVLKKVVFRGEAAKWRTLPTKVEWQGEIEGGPGYRIRKLRYEVVPGMWTAGLLYEPEKLSGKVPVVMNVNGHDRPDGMAADYKQMRCINQAKRGMIALNLEWLGMGQLATPGFNHYSMNQVNLCGTSGLAPFYLAMSRGLDILLQHENADPARVAVAGLSGGGWQTIFISSLDTRVTLCNPVAGYSSFKTRARYQSDLGDSEQTPCDLASVTDYAQLTAMLAPRPALLTNNAEDNCCFKAEHALPPLLEAAQPIYKLYNKPTNLRYHINNDPGTHNFLVDNRQQLYGMLEEFFLGNLDKNAAKEIASEDELKTKDQLHVKLPEGNLDFNSLALQLSDGLSHSQPAGAGELSAWQTQQRPKLHDIVKLKAFHTLAIQQSQRNSENLSASFWWLRFGGDWTVPAVELSVPGSKSKKLAIVVADDRGSSLTGETQHLLNDGYRVLAIDPFYFGESKITKHDFLYAILVSSLGDRPIGIQAGQLQAAAKWAREEFGCEHVKLVAAGPRTSLISLVAAASGDQFETLQLRGSLGSLRELLEQNKGMDKVPESLCFGLLEQFDIPELVLLAGPDRVQFVDASDRCRTELQSVMKAYPKLSTNLFAQPTRAAGASGDE</sequence>
<dbReference type="EMBL" id="CP017641">
    <property type="protein sequence ID" value="APZ90798.1"/>
    <property type="molecule type" value="Genomic_DNA"/>
</dbReference>
<reference evidence="1 2" key="1">
    <citation type="journal article" date="2016" name="Front. Microbiol.">
        <title>Fuerstia marisgermanicae gen. nov., sp. nov., an Unusual Member of the Phylum Planctomycetes from the German Wadden Sea.</title>
        <authorList>
            <person name="Kohn T."/>
            <person name="Heuer A."/>
            <person name="Jogler M."/>
            <person name="Vollmers J."/>
            <person name="Boedeker C."/>
            <person name="Bunk B."/>
            <person name="Rast P."/>
            <person name="Borchert D."/>
            <person name="Glockner I."/>
            <person name="Freese H.M."/>
            <person name="Klenk H.P."/>
            <person name="Overmann J."/>
            <person name="Kaster A.K."/>
            <person name="Rohde M."/>
            <person name="Wiegand S."/>
            <person name="Jogler C."/>
        </authorList>
    </citation>
    <scope>NUCLEOTIDE SEQUENCE [LARGE SCALE GENOMIC DNA]</scope>
    <source>
        <strain evidence="1 2">NH11</strain>
    </source>
</reference>
<dbReference type="PANTHER" id="PTHR22946">
    <property type="entry name" value="DIENELACTONE HYDROLASE DOMAIN-CONTAINING PROTEIN-RELATED"/>
    <property type="match status" value="1"/>
</dbReference>
<evidence type="ECO:0000313" key="1">
    <source>
        <dbReference type="EMBL" id="APZ90798.1"/>
    </source>
</evidence>